<proteinExistence type="predicted"/>
<accession>X1IUQ9</accession>
<name>X1IUQ9_9ZZZZ</name>
<gene>
    <name evidence="1" type="ORF">S03H2_58078</name>
</gene>
<dbReference type="AlphaFoldDB" id="X1IUQ9"/>
<evidence type="ECO:0000313" key="1">
    <source>
        <dbReference type="EMBL" id="GAH86166.1"/>
    </source>
</evidence>
<protein>
    <recommendedName>
        <fullName evidence="2">MacB-like periplasmic core domain-containing protein</fullName>
    </recommendedName>
</protein>
<comment type="caution">
    <text evidence="1">The sequence shown here is derived from an EMBL/GenBank/DDBJ whole genome shotgun (WGS) entry which is preliminary data.</text>
</comment>
<sequence>ADFGDNNAASIYFNLDLMSFSGLDADRINPNITEQTLDEIMYTMRSKSQILPKLITNYYYSMFTDVVGFRLSPYEDITYITYKGYNANYSAVLESFLESGRLPTTEKEAILPSSIASSYGIELNDLLTINATSSTGDVDIDSIEIEIVGLFQQPTYSQIENACELLNLPSDPLKSLVYGFILVVPTEYFLNNFENVTKYHLQIHGEMEFEYDFDDSDSQEITNLLTEVTMLRQEGPFPLSSSSSGYWEI</sequence>
<dbReference type="EMBL" id="BARU01037249">
    <property type="protein sequence ID" value="GAH86166.1"/>
    <property type="molecule type" value="Genomic_DNA"/>
</dbReference>
<feature type="non-terminal residue" evidence="1">
    <location>
        <position position="249"/>
    </location>
</feature>
<organism evidence="1">
    <name type="scientific">marine sediment metagenome</name>
    <dbReference type="NCBI Taxonomy" id="412755"/>
    <lineage>
        <taxon>unclassified sequences</taxon>
        <taxon>metagenomes</taxon>
        <taxon>ecological metagenomes</taxon>
    </lineage>
</organism>
<feature type="non-terminal residue" evidence="1">
    <location>
        <position position="1"/>
    </location>
</feature>
<evidence type="ECO:0008006" key="2">
    <source>
        <dbReference type="Google" id="ProtNLM"/>
    </source>
</evidence>
<reference evidence="1" key="1">
    <citation type="journal article" date="2014" name="Front. Microbiol.">
        <title>High frequency of phylogenetically diverse reductive dehalogenase-homologous genes in deep subseafloor sedimentary metagenomes.</title>
        <authorList>
            <person name="Kawai M."/>
            <person name="Futagami T."/>
            <person name="Toyoda A."/>
            <person name="Takaki Y."/>
            <person name="Nishi S."/>
            <person name="Hori S."/>
            <person name="Arai W."/>
            <person name="Tsubouchi T."/>
            <person name="Morono Y."/>
            <person name="Uchiyama I."/>
            <person name="Ito T."/>
            <person name="Fujiyama A."/>
            <person name="Inagaki F."/>
            <person name="Takami H."/>
        </authorList>
    </citation>
    <scope>NUCLEOTIDE SEQUENCE</scope>
    <source>
        <strain evidence="1">Expedition CK06-06</strain>
    </source>
</reference>